<proteinExistence type="predicted"/>
<sequence length="128" mass="14955">MTFSQDLRWRSVILLFAYSVSVETVSLTYGNVDKALPAQKTSRWPKEVNQFVGEYKSKQLLRNVSLISPTYQMQLYAVPYDSTEISRNKLTKRARESVLDGRQEFVARLSPFYSCPEQRMKLRKKAHQ</sequence>
<accession>A0A2P4X057</accession>
<keyword evidence="2" id="KW-1185">Reference proteome</keyword>
<dbReference type="EMBL" id="NCKW01020129">
    <property type="protein sequence ID" value="POM58930.1"/>
    <property type="molecule type" value="Genomic_DNA"/>
</dbReference>
<evidence type="ECO:0000313" key="1">
    <source>
        <dbReference type="EMBL" id="POM58930.1"/>
    </source>
</evidence>
<evidence type="ECO:0000313" key="2">
    <source>
        <dbReference type="Proteomes" id="UP000237271"/>
    </source>
</evidence>
<dbReference type="Proteomes" id="UP000237271">
    <property type="component" value="Unassembled WGS sequence"/>
</dbReference>
<reference evidence="1 2" key="1">
    <citation type="journal article" date="2017" name="Genome Biol. Evol.">
        <title>Phytophthora megakarya and P. palmivora, closely related causal agents of cacao black pod rot, underwent increases in genome sizes and gene numbers by different mechanisms.</title>
        <authorList>
            <person name="Ali S.S."/>
            <person name="Shao J."/>
            <person name="Lary D.J."/>
            <person name="Kronmiller B."/>
            <person name="Shen D."/>
            <person name="Strem M.D."/>
            <person name="Amoako-Attah I."/>
            <person name="Akrofi A.Y."/>
            <person name="Begoude B.A."/>
            <person name="Ten Hoopen G.M."/>
            <person name="Coulibaly K."/>
            <person name="Kebe B.I."/>
            <person name="Melnick R.L."/>
            <person name="Guiltinan M.J."/>
            <person name="Tyler B.M."/>
            <person name="Meinhardt L.W."/>
            <person name="Bailey B.A."/>
        </authorList>
    </citation>
    <scope>NUCLEOTIDE SEQUENCE [LARGE SCALE GENOMIC DNA]</scope>
    <source>
        <strain evidence="2">sbr112.9</strain>
    </source>
</reference>
<gene>
    <name evidence="1" type="ORF">PHPALM_36364</name>
</gene>
<organism evidence="1 2">
    <name type="scientific">Phytophthora palmivora</name>
    <dbReference type="NCBI Taxonomy" id="4796"/>
    <lineage>
        <taxon>Eukaryota</taxon>
        <taxon>Sar</taxon>
        <taxon>Stramenopiles</taxon>
        <taxon>Oomycota</taxon>
        <taxon>Peronosporomycetes</taxon>
        <taxon>Peronosporales</taxon>
        <taxon>Peronosporaceae</taxon>
        <taxon>Phytophthora</taxon>
    </lineage>
</organism>
<comment type="caution">
    <text evidence="1">The sequence shown here is derived from an EMBL/GenBank/DDBJ whole genome shotgun (WGS) entry which is preliminary data.</text>
</comment>
<dbReference type="AlphaFoldDB" id="A0A2P4X057"/>
<protein>
    <submittedName>
        <fullName evidence="1">Uncharacterized protein</fullName>
    </submittedName>
</protein>
<name>A0A2P4X057_9STRA</name>